<keyword evidence="4" id="KW-0472">Membrane</keyword>
<protein>
    <recommendedName>
        <fullName evidence="9">3-beta hydroxysteroid dehydrogenase/isomerase domain-containing protein</fullName>
    </recommendedName>
</protein>
<sequence length="872" mass="94451">MPTQGILPIPSSLPSLTFTQLTPTLTQWTLFLSITPLLALALYIHTNDRKLKRIPEAARFFSQRRVRVGDVLEMDGRIRSIREGKGGGETGKAGKGETGKSLEERERESMPGRTGRRYIVVGGAGFLGGWIVTKLLERGEDLRNIRIIDIAPPSGHHVVKEAVQRGMQFVRVDVTDGAALEGAFRAPWPSSSSQDTPSHTQTQNSQSDPDPEPEITVFHTAANIRFYERHLSFLPRSWRVNVGGTQNVLSAAKAVGASVLVYTSSGSVCLKSTRLLLWPWEREPERFVQVVRDGDARGVGEEGEGKEEAGVPRRHEDFFSNYAATKIEAERLVRRADKSVLGVGHGGKVMRTGCIRPGNGIFGPRGDMLCGAYLVRQTNPTWIGTVVQSFSYVENCAVAHLCYEARLIELQEGNKDRNPDIGGQAFCVADPGPPRTYGDAYTVLETLSEGECTFPTLSPTLMLLFAHGVEKYYLAQHWLSSRAPSWLPLGRLLPEVKGEIVNLQPALFYLTSVHLIFDDSRARLPKEKGGLGYGGTWTTLEGLHKTVEEYKSGMHRVDTRSAGIGLGFFGGGGKKRKAEKGGATVKVMPTPVAPVELVIPPQYPLCLSSNSRESQKLIYPVTHRHLFLTLTMSSEAPSSSNWHAVRPWAPSLSLTVREITSVSATFILSSAYAGDIDASLAEIGLDAAGQAQGQGQVAQDDLATQSQQDSQTLNGNGNGAAPSASVSATATANGESKPSSVIADALAKGLSVNVNGSAWPRAFIRIDDQLAEAVIIIYALMPGRQYDIELALASMGQPSTPIRRQVTTEGESLHSSYLNEKNVCADLAMWMDFTDDSDGDTAEVNTDPESPTLDNSTASDPHSTPSTSPSRT</sequence>
<evidence type="ECO:0000256" key="4">
    <source>
        <dbReference type="SAM" id="Phobius"/>
    </source>
</evidence>
<dbReference type="GO" id="GO:0006694">
    <property type="term" value="P:steroid biosynthetic process"/>
    <property type="evidence" value="ECO:0007669"/>
    <property type="project" value="InterPro"/>
</dbReference>
<feature type="compositionally biased region" description="Polar residues" evidence="3">
    <location>
        <begin position="189"/>
        <end position="208"/>
    </location>
</feature>
<dbReference type="PANTHER" id="PTHR43245">
    <property type="entry name" value="BIFUNCTIONAL POLYMYXIN RESISTANCE PROTEIN ARNA"/>
    <property type="match status" value="1"/>
</dbReference>
<dbReference type="PANTHER" id="PTHR43245:SF51">
    <property type="entry name" value="SHORT CHAIN DEHYDROGENASE_REDUCTASE FAMILY 42E, MEMBER 2"/>
    <property type="match status" value="1"/>
</dbReference>
<dbReference type="Gene3D" id="3.40.50.720">
    <property type="entry name" value="NAD(P)-binding Rossmann-like Domain"/>
    <property type="match status" value="1"/>
</dbReference>
<dbReference type="InterPro" id="IPR002225">
    <property type="entry name" value="3Beta_OHSteriod_DH/Estase"/>
</dbReference>
<dbReference type="AlphaFoldDB" id="A0A409VQ97"/>
<dbReference type="InterPro" id="IPR036291">
    <property type="entry name" value="NAD(P)-bd_dom_sf"/>
</dbReference>
<feature type="domain" description="Thioester reductase (TE)" evidence="6">
    <location>
        <begin position="217"/>
        <end position="341"/>
    </location>
</feature>
<keyword evidence="8" id="KW-1185">Reference proteome</keyword>
<dbReference type="InterPro" id="IPR013120">
    <property type="entry name" value="FAR_NAD-bd"/>
</dbReference>
<evidence type="ECO:0008006" key="9">
    <source>
        <dbReference type="Google" id="ProtNLM"/>
    </source>
</evidence>
<feature type="compositionally biased region" description="Basic and acidic residues" evidence="3">
    <location>
        <begin position="81"/>
        <end position="110"/>
    </location>
</feature>
<feature type="domain" description="3-beta hydroxysteroid dehydrogenase/isomerase" evidence="5">
    <location>
        <begin position="119"/>
        <end position="184"/>
    </location>
</feature>
<feature type="transmembrane region" description="Helical" evidence="4">
    <location>
        <begin position="25"/>
        <end position="44"/>
    </location>
</feature>
<feature type="compositionally biased region" description="Low complexity" evidence="3">
    <location>
        <begin position="856"/>
        <end position="872"/>
    </location>
</feature>
<dbReference type="SUPFAM" id="SSF51735">
    <property type="entry name" value="NAD(P)-binding Rossmann-fold domains"/>
    <property type="match status" value="1"/>
</dbReference>
<keyword evidence="4" id="KW-0812">Transmembrane</keyword>
<feature type="compositionally biased region" description="Polar residues" evidence="3">
    <location>
        <begin position="704"/>
        <end position="715"/>
    </location>
</feature>
<feature type="non-terminal residue" evidence="7">
    <location>
        <position position="872"/>
    </location>
</feature>
<dbReference type="Pfam" id="PF01073">
    <property type="entry name" value="3Beta_HSD"/>
    <property type="match status" value="1"/>
</dbReference>
<evidence type="ECO:0000313" key="7">
    <source>
        <dbReference type="EMBL" id="PPQ68455.1"/>
    </source>
</evidence>
<dbReference type="GO" id="GO:0016616">
    <property type="term" value="F:oxidoreductase activity, acting on the CH-OH group of donors, NAD or NADP as acceptor"/>
    <property type="evidence" value="ECO:0007669"/>
    <property type="project" value="InterPro"/>
</dbReference>
<accession>A0A409VQ97</accession>
<evidence type="ECO:0000259" key="5">
    <source>
        <dbReference type="Pfam" id="PF01073"/>
    </source>
</evidence>
<feature type="compositionally biased region" description="Polar residues" evidence="3">
    <location>
        <begin position="843"/>
        <end position="855"/>
    </location>
</feature>
<feature type="region of interest" description="Disordered" evidence="3">
    <location>
        <begin position="184"/>
        <end position="213"/>
    </location>
</feature>
<name>A0A409VQ97_9AGAR</name>
<feature type="region of interest" description="Disordered" evidence="3">
    <location>
        <begin position="696"/>
        <end position="725"/>
    </location>
</feature>
<dbReference type="InterPro" id="IPR050177">
    <property type="entry name" value="Lipid_A_modif_metabolic_enz"/>
</dbReference>
<evidence type="ECO:0000313" key="8">
    <source>
        <dbReference type="Proteomes" id="UP000284706"/>
    </source>
</evidence>
<evidence type="ECO:0000256" key="2">
    <source>
        <dbReference type="ARBA" id="ARBA00023002"/>
    </source>
</evidence>
<comment type="similarity">
    <text evidence="1">Belongs to the 3-beta-HSD family.</text>
</comment>
<gene>
    <name evidence="7" type="ORF">CVT26_006042</name>
</gene>
<dbReference type="Proteomes" id="UP000284706">
    <property type="component" value="Unassembled WGS sequence"/>
</dbReference>
<evidence type="ECO:0000259" key="6">
    <source>
        <dbReference type="Pfam" id="PF07993"/>
    </source>
</evidence>
<reference evidence="7 8" key="1">
    <citation type="journal article" date="2018" name="Evol. Lett.">
        <title>Horizontal gene cluster transfer increased hallucinogenic mushroom diversity.</title>
        <authorList>
            <person name="Reynolds H.T."/>
            <person name="Vijayakumar V."/>
            <person name="Gluck-Thaler E."/>
            <person name="Korotkin H.B."/>
            <person name="Matheny P.B."/>
            <person name="Slot J.C."/>
        </authorList>
    </citation>
    <scope>NUCLEOTIDE SEQUENCE [LARGE SCALE GENOMIC DNA]</scope>
    <source>
        <strain evidence="7 8">SRW20</strain>
    </source>
</reference>
<feature type="region of interest" description="Disordered" evidence="3">
    <location>
        <begin position="81"/>
        <end position="112"/>
    </location>
</feature>
<keyword evidence="4" id="KW-1133">Transmembrane helix</keyword>
<dbReference type="STRING" id="231916.A0A409VQ97"/>
<feature type="region of interest" description="Disordered" evidence="3">
    <location>
        <begin position="835"/>
        <end position="872"/>
    </location>
</feature>
<evidence type="ECO:0000256" key="3">
    <source>
        <dbReference type="SAM" id="MobiDB-lite"/>
    </source>
</evidence>
<comment type="caution">
    <text evidence="7">The sequence shown here is derived from an EMBL/GenBank/DDBJ whole genome shotgun (WGS) entry which is preliminary data.</text>
</comment>
<dbReference type="EMBL" id="NHYE01005595">
    <property type="protein sequence ID" value="PPQ68455.1"/>
    <property type="molecule type" value="Genomic_DNA"/>
</dbReference>
<feature type="transmembrane region" description="Helical" evidence="4">
    <location>
        <begin position="118"/>
        <end position="136"/>
    </location>
</feature>
<dbReference type="InParanoid" id="A0A409VQ97"/>
<keyword evidence="2" id="KW-0560">Oxidoreductase</keyword>
<evidence type="ECO:0000256" key="1">
    <source>
        <dbReference type="ARBA" id="ARBA00009219"/>
    </source>
</evidence>
<organism evidence="7 8">
    <name type="scientific">Gymnopilus dilepis</name>
    <dbReference type="NCBI Taxonomy" id="231916"/>
    <lineage>
        <taxon>Eukaryota</taxon>
        <taxon>Fungi</taxon>
        <taxon>Dikarya</taxon>
        <taxon>Basidiomycota</taxon>
        <taxon>Agaricomycotina</taxon>
        <taxon>Agaricomycetes</taxon>
        <taxon>Agaricomycetidae</taxon>
        <taxon>Agaricales</taxon>
        <taxon>Agaricineae</taxon>
        <taxon>Hymenogastraceae</taxon>
        <taxon>Gymnopilus</taxon>
    </lineage>
</organism>
<dbReference type="OrthoDB" id="10058185at2759"/>
<dbReference type="Pfam" id="PF07993">
    <property type="entry name" value="NAD_binding_4"/>
    <property type="match status" value="1"/>
</dbReference>
<proteinExistence type="inferred from homology"/>